<sequence length="201" mass="22373">MSREDVREEVLELMSKKDKIEAEIKDLTCILTQNGVGMNEPLVDDQGFPKSSIDIYQVRHARHRIICLQNDHKSLMKQIENGLHGYYSATSLGSNLNDAVAMETDLCDAVVHTEPFAKVTIVSDNSPAYFAGIDVGDLIVEFGSINKTNFKLITDIGTLVQHTEGNPLNVKVKRGDRFFTLQLIPKKWIGRGLLGCNIVSL</sequence>
<dbReference type="Gene3D" id="2.30.42.10">
    <property type="match status" value="1"/>
</dbReference>
<comment type="similarity">
    <text evidence="1">Belongs to the proteasome subunit p27 family.</text>
</comment>
<gene>
    <name evidence="4" type="primary">LOC114330310</name>
</gene>
<dbReference type="KEGG" id="dvv:114330310"/>
<dbReference type="OrthoDB" id="72325at2759"/>
<dbReference type="FunFam" id="2.30.42.10:FF:000107">
    <property type="entry name" value="26S proteasome non-ATPase regulatory subunit 9"/>
    <property type="match status" value="1"/>
</dbReference>
<dbReference type="PANTHER" id="PTHR12651">
    <property type="entry name" value="26S PROTEASOME NON-ATPASE REGULATORY SUBUNIT 9"/>
    <property type="match status" value="1"/>
</dbReference>
<dbReference type="InterPro" id="IPR040815">
    <property type="entry name" value="Nas2_N"/>
</dbReference>
<dbReference type="GO" id="GO:0000502">
    <property type="term" value="C:proteasome complex"/>
    <property type="evidence" value="ECO:0007669"/>
    <property type="project" value="UniProtKB-KW"/>
</dbReference>
<evidence type="ECO:0000313" key="4">
    <source>
        <dbReference type="RefSeq" id="XP_028135439.1"/>
    </source>
</evidence>
<reference evidence="4" key="1">
    <citation type="submission" date="2025-08" db="UniProtKB">
        <authorList>
            <consortium name="RefSeq"/>
        </authorList>
    </citation>
    <scope>IDENTIFICATION</scope>
</reference>
<dbReference type="Pfam" id="PF18265">
    <property type="entry name" value="Nas2_N"/>
    <property type="match status" value="1"/>
</dbReference>
<dbReference type="InParanoid" id="A0A6P7FH95"/>
<dbReference type="FunCoup" id="A0A6P7FH95">
    <property type="interactions" value="2607"/>
</dbReference>
<dbReference type="InterPro" id="IPR036034">
    <property type="entry name" value="PDZ_sf"/>
</dbReference>
<organism evidence="4">
    <name type="scientific">Diabrotica virgifera virgifera</name>
    <name type="common">western corn rootworm</name>
    <dbReference type="NCBI Taxonomy" id="50390"/>
    <lineage>
        <taxon>Eukaryota</taxon>
        <taxon>Metazoa</taxon>
        <taxon>Ecdysozoa</taxon>
        <taxon>Arthropoda</taxon>
        <taxon>Hexapoda</taxon>
        <taxon>Insecta</taxon>
        <taxon>Pterygota</taxon>
        <taxon>Neoptera</taxon>
        <taxon>Endopterygota</taxon>
        <taxon>Coleoptera</taxon>
        <taxon>Polyphaga</taxon>
        <taxon>Cucujiformia</taxon>
        <taxon>Chrysomeloidea</taxon>
        <taxon>Chrysomelidae</taxon>
        <taxon>Galerucinae</taxon>
        <taxon>Diabroticina</taxon>
        <taxon>Diabroticites</taxon>
        <taxon>Diabrotica</taxon>
    </lineage>
</organism>
<feature type="domain" description="Nas2 N-terminal" evidence="3">
    <location>
        <begin position="11"/>
        <end position="88"/>
    </location>
</feature>
<dbReference type="InterPro" id="IPR035269">
    <property type="entry name" value="PSMD9"/>
</dbReference>
<evidence type="ECO:0000259" key="3">
    <source>
        <dbReference type="Pfam" id="PF18265"/>
    </source>
</evidence>
<accession>A0A6P7FH95</accession>
<dbReference type="AlphaFoldDB" id="A0A6P7FH95"/>
<name>A0A6P7FH95_DIAVI</name>
<dbReference type="GO" id="GO:0070682">
    <property type="term" value="P:proteasome regulatory particle assembly"/>
    <property type="evidence" value="ECO:0007669"/>
    <property type="project" value="InterPro"/>
</dbReference>
<protein>
    <submittedName>
        <fullName evidence="4">26S proteasome non-ATPase regulatory subunit 9</fullName>
    </submittedName>
</protein>
<proteinExistence type="inferred from homology"/>
<dbReference type="RefSeq" id="XP_028135439.1">
    <property type="nucleotide sequence ID" value="XM_028279638.1"/>
</dbReference>
<dbReference type="Gene3D" id="6.10.140.1710">
    <property type="match status" value="1"/>
</dbReference>
<keyword evidence="2" id="KW-0143">Chaperone</keyword>
<dbReference type="PANTHER" id="PTHR12651:SF1">
    <property type="entry name" value="26S PROTEASOME NON-ATPASE REGULATORY SUBUNIT 9"/>
    <property type="match status" value="1"/>
</dbReference>
<dbReference type="GO" id="GO:0005737">
    <property type="term" value="C:cytoplasm"/>
    <property type="evidence" value="ECO:0007669"/>
    <property type="project" value="TreeGrafter"/>
</dbReference>
<evidence type="ECO:0000256" key="2">
    <source>
        <dbReference type="ARBA" id="ARBA00023186"/>
    </source>
</evidence>
<keyword evidence="4" id="KW-0647">Proteasome</keyword>
<evidence type="ECO:0000256" key="1">
    <source>
        <dbReference type="ARBA" id="ARBA00005256"/>
    </source>
</evidence>
<dbReference type="GO" id="GO:0005634">
    <property type="term" value="C:nucleus"/>
    <property type="evidence" value="ECO:0007669"/>
    <property type="project" value="TreeGrafter"/>
</dbReference>
<dbReference type="SUPFAM" id="SSF50156">
    <property type="entry name" value="PDZ domain-like"/>
    <property type="match status" value="1"/>
</dbReference>